<keyword evidence="1" id="KW-0175">Coiled coil</keyword>
<dbReference type="Pfam" id="PF20220">
    <property type="entry name" value="ABC_toxin_N"/>
    <property type="match status" value="1"/>
</dbReference>
<evidence type="ECO:0000256" key="2">
    <source>
        <dbReference type="SAM" id="MobiDB-lite"/>
    </source>
</evidence>
<feature type="compositionally biased region" description="Basic and acidic residues" evidence="2">
    <location>
        <begin position="2588"/>
        <end position="2603"/>
    </location>
</feature>
<gene>
    <name evidence="6" type="ORF">POL25_33965</name>
</gene>
<feature type="domain" description="Tc toxin complex TcA C-terminal TcB-binding" evidence="3">
    <location>
        <begin position="2636"/>
        <end position="2911"/>
    </location>
</feature>
<accession>A0ABT5E7W7</accession>
<protein>
    <submittedName>
        <fullName evidence="6">Neuraminidase-like domain-containing protein</fullName>
    </submittedName>
</protein>
<dbReference type="EMBL" id="JAQNDL010000003">
    <property type="protein sequence ID" value="MDC0721962.1"/>
    <property type="molecule type" value="Genomic_DNA"/>
</dbReference>
<evidence type="ECO:0000259" key="3">
    <source>
        <dbReference type="Pfam" id="PF18276"/>
    </source>
</evidence>
<feature type="coiled-coil region" evidence="1">
    <location>
        <begin position="2486"/>
        <end position="2513"/>
    </location>
</feature>
<dbReference type="RefSeq" id="WP_272090461.1">
    <property type="nucleotide sequence ID" value="NZ_JAQNDL010000003.1"/>
</dbReference>
<reference evidence="6 7" key="1">
    <citation type="submission" date="2022-11" db="EMBL/GenBank/DDBJ databases">
        <title>Minimal conservation of predation-associated metabolite biosynthetic gene clusters underscores biosynthetic potential of Myxococcota including descriptions for ten novel species: Archangium lansinium sp. nov., Myxococcus landrumus sp. nov., Nannocystis bai.</title>
        <authorList>
            <person name="Ahearne A."/>
            <person name="Stevens C."/>
            <person name="Dowd S."/>
        </authorList>
    </citation>
    <scope>NUCLEOTIDE SEQUENCE [LARGE SCALE GENOMIC DNA]</scope>
    <source>
        <strain evidence="6 7">BB15-2</strain>
    </source>
</reference>
<name>A0ABT5E7W7_9BACT</name>
<evidence type="ECO:0000313" key="7">
    <source>
        <dbReference type="Proteomes" id="UP001221686"/>
    </source>
</evidence>
<evidence type="ECO:0000256" key="1">
    <source>
        <dbReference type="SAM" id="Coils"/>
    </source>
</evidence>
<evidence type="ECO:0000313" key="6">
    <source>
        <dbReference type="EMBL" id="MDC0721962.1"/>
    </source>
</evidence>
<dbReference type="InterPro" id="IPR046839">
    <property type="entry name" value="ABC_toxin_N"/>
</dbReference>
<comment type="caution">
    <text evidence="6">The sequence shown here is derived from an EMBL/GenBank/DDBJ whole genome shotgun (WGS) entry which is preliminary data.</text>
</comment>
<keyword evidence="7" id="KW-1185">Reference proteome</keyword>
<organism evidence="6 7">
    <name type="scientific">Nannocystis bainbridge</name>
    <dbReference type="NCBI Taxonomy" id="2995303"/>
    <lineage>
        <taxon>Bacteria</taxon>
        <taxon>Pseudomonadati</taxon>
        <taxon>Myxococcota</taxon>
        <taxon>Polyangia</taxon>
        <taxon>Nannocystales</taxon>
        <taxon>Nannocystaceae</taxon>
        <taxon>Nannocystis</taxon>
    </lineage>
</organism>
<dbReference type="InterPro" id="IPR041079">
    <property type="entry name" value="Neuraminidase-like"/>
</dbReference>
<evidence type="ECO:0000259" key="4">
    <source>
        <dbReference type="Pfam" id="PF18413"/>
    </source>
</evidence>
<proteinExistence type="predicted"/>
<dbReference type="Proteomes" id="UP001221686">
    <property type="component" value="Unassembled WGS sequence"/>
</dbReference>
<feature type="region of interest" description="Disordered" evidence="2">
    <location>
        <begin position="2583"/>
        <end position="2603"/>
    </location>
</feature>
<dbReference type="InterPro" id="IPR040840">
    <property type="entry name" value="TcA_TcB_BD"/>
</dbReference>
<feature type="domain" description="Neuraminidase-like" evidence="4">
    <location>
        <begin position="1676"/>
        <end position="1795"/>
    </location>
</feature>
<feature type="domain" description="ABC toxin N-terminal" evidence="5">
    <location>
        <begin position="1529"/>
        <end position="1645"/>
    </location>
</feature>
<dbReference type="Pfam" id="PF18413">
    <property type="entry name" value="Neuraminidase"/>
    <property type="match status" value="1"/>
</dbReference>
<sequence>MGLKDVLRMTNAIRGKVTSSGSGYSPLTNVRVEMALDVGLEFEPRPAVGRSSGDLPPGMAMTTSTGFFAIPLADETVETLLGDRRHREVLFRVYDDQGIVIGTQTVYVSRALVRGNQSVHLTANPTYTPVTGAPMFSVSGFVTQADGIPVIGASIKVYKRKLRGEDEVGTGTSGSDGRFMIRYPGTAGGHSDFGDFTIYVEANAIDAITSDFCNPPADLTVRLVPNNARYVGKSNYDRDYAILSDLLHSITFDELKPDDVRFMQCRTELDRSVVTTMARAHALSEKYPTLSPQVFVAFAHAGIPLSTTSVTGLSATEITQAITQAVADNVVPPTLTAQIPTIITELGDARVDRVVPEDGESSTPVGAILIAAGLPEGKPRDFARAYGAHTGTAELFWQELRVRDGFDDALVDKIQFALQVGSISGGHEPLITYLDGKRTAGDFSRAADLARLSEDEWVTVLGETVGSGPVHTPDGVPGDTTTAQRENYAAAMARMLADLYPSAHLATRLPAGSVTSDIPRFLSNNPDFSFDRTHVKSFLTDANEVPEPGPEFNALREDLLKVQRVFAMSPRYGRTETAVALLSEGVTSAAQIRSMGYAAFKAQFSASLDARTLDATYQKAEKIATTAVNSWLFTRPEMHFPPLAAVPTPRSSNPEIQAKLDSRDYCACPPCESVLGPAAYFLDIMQFLYRRTPSGPGIMFWLASHRPELLFVDLSCENSDTPLPTLDLINEVLESRAHGLLGVSGSPNNDRQTAWSADDLLVYPENIHLGVYAKLADPAKACFPLNLPFDLPHAEAKAYLQAMGTSRLEIQDALEWFQDLDAHQAYRVDERLNLAPGAGNIVRFATLHDEDLETLWGFALGDATWLTKINKVETFLERTGLTFDELKELLLTRDLAGNVEIWFDTPCSLKNAKFVDSANTENNGLTWIRLEMLQSFLRLKRSLGWTIPELDATTRALSLPFISSGMDGLSSFLRLRQRFPQLPLHELLSWFGPLDRISYGEGKPSYYDQVVRPRVLHPAFITLDGSTTLGAVKDELLAVLRVDEASLDVIYTATGLTDASDLDHANLSKLYRVASIAAAVGLSVPDLVTLTKYTPNLNAVPGAFAGTPSALVRELIEVALAVKASGFAVPELDWVLRHTNAHTFHSDDISVMRVLIGLIVALQQAESAHKQSLPPDHLPLLEQIEAMLVRPLPPEQIRDAMRFIRKETNPLPTDYQAVRRALLFFLPDSSSAAEEFDTSFEEAESVEARAELLVPELKAWLRRQVLERVVVQQLSVACSLDVAETDTLLRKFDAGSALTTFTSDVFFAKDSFDSDADAPLVQERTFPRIFLSRSAVWPAAEVYRGLLKVARISTRFRLGPDLLRWLLLQTDAQVDLPNLVSLKSALVGSALYDGYAGWNWLRRAVRLRDSLLADSSVLTDILTKCFATSGFDKALALETLALSAGWDLTLLQAFEASEAITQLELKRLDPIEGFAAAFRLSARLGVHPSTLRDWAKQPIDSDKAAAIRSAARAKFDGPAWTGVARPIRDRLRVQQRDALADFIVHKQSLKSREDLFGLLLMDVDMAPCNRTTRLLFTTAAVQLFVQRALMGLVENVILSDEDAAEWAWMKRYRVWEANRKIFLYPENWVLPELRDDKTHLFKQFEEALSQTEIDEAAVERAFVRYLEGLRDISHLQPSGMFHEVEAGVLERMHIFAHSHADPSKLFYRRRENNAYWTAWEELPFQVDHQGVLPMVLNRRLMLVWPHIDVRTKQKPEIDNNATTVPKTTELPEVSLHWVERMNDAWSGVFVSDDRVLLDVYRHDVNDFTVHRSDLRLFSEFIGRDVLIWATAPSLLTDKHLTARFTHMPCRQTFRSIGKWPSKKPKTRISVENADNRWSFQHVSVHPKTINSSHGLKLQGPNGGYRPPVLKCQDKLSTVLFPAQQAFQDVTRPFIFADEDVALYIDHFDPGHSDASPDAHLLKGGGPHGLIPYFGAAGVTTEYQPPPVDTDVIDELSGGDNIITKSTWTSDDWENGYVAVPFYHPYACLFIERVRRFGVGGLLDPIVAAQIGNGSLLYQAIDRPLKDGHDYFDGVTTLETPLPTATIDFSDRGAYSVYNWEIFFHIPMLVADRLMAERRFAEAQRWLGFVFNPLRKPTALEDDKVHFWGLKPFREASENHSIDWLLQLLHYEGSDPDLKAKKADMLVQIERSRTNPFRPHDLARSRPTAYMRSVVMKYLDNLIAWGDDLFRQDTRESTQEAAQLYILALQILGRQPRKLDDEDRSDKNWSEAQESIDDFSNFLVELENEMTGISGKDSMIPHDMMAQADYQANYIDDYKFVYVNSPVSQSIVSEPPTFTPCQPMSSLNAFAAGPDDGPTNTRLYFCIPPNDKLLGYWDTVADRLFKLRNCLNIDGIRRDLSLYDPPIDPALLARAVAQGIDIGTAISNLYAPLPHYRFLPHLSIAKDFAAQVSNLGAALLQALEKRDAEALAILRSTQEVDLLKLVRGVKEQAIREAEENLEALRRSRAVAAHREQHYSSRQYMNGLETREVALSLEASNDEQAAAKHHRSAARLVALVPGVSVGFSGAWPTVSFSSGGSAFAWPQQKQGDDRATDAQAKSREAARTATQASYVRRKEEWDFQAAQAAADMLQIDAQITAAEIRKQMAELELGNHIKQAEQAAETLEFMRSKFSNAELYSWMSSEIGKVYHLAYQLALDLARRAERCYRYELAVQADTPEFVQFGHWDNRRQGLLAGERLAHDIRRMEAAFYEHNVREYELTKRISLASLDPVALIALRKTGACHFNLPSVIFDLDHATHYLRRIKLVGVSMPAVTGPYTNIGATLTYESGEIRYTADGVMEAGTGASQAVAISVNQEDTGLFEPNLRDERYLPFEGRALEDSKWRLALPEKLRQFDYETISDVILTVRYTAREGGSTTFDLVNPGLQGALDNLTREESSGNLAGQVQIFSARAEFPEAWRAFVADGANGEAILDLDLGEQRFPHPQSPLGTRTIQGVLLFARWASHEDIAPAPDSPIFEDSVLKAGNTPIGAPFSFTNFHDGEPGEGGKHNYLWQAVPNLTPPQALGAWSLTVPGWSGGHAPEDLIIVVAHKVS</sequence>
<dbReference type="Pfam" id="PF18276">
    <property type="entry name" value="TcA_TcB_BD"/>
    <property type="match status" value="1"/>
</dbReference>
<evidence type="ECO:0000259" key="5">
    <source>
        <dbReference type="Pfam" id="PF20220"/>
    </source>
</evidence>